<comment type="caution">
    <text evidence="4">The sequence shown here is derived from an EMBL/GenBank/DDBJ whole genome shotgun (WGS) entry which is preliminary data.</text>
</comment>
<gene>
    <name evidence="4" type="ORF">QTO34_020109</name>
</gene>
<dbReference type="InterPro" id="IPR009906">
    <property type="entry name" value="D-Glu_cyclase"/>
</dbReference>
<dbReference type="Gene3D" id="3.30.2040.10">
    <property type="entry name" value="PSTPO5379-like domain"/>
    <property type="match status" value="1"/>
</dbReference>
<evidence type="ECO:0000259" key="3">
    <source>
        <dbReference type="Pfam" id="PF14336"/>
    </source>
</evidence>
<dbReference type="EMBL" id="JAULJE010000009">
    <property type="protein sequence ID" value="KAK1339426.1"/>
    <property type="molecule type" value="Genomic_DNA"/>
</dbReference>
<dbReference type="Gene3D" id="3.40.1640.10">
    <property type="entry name" value="PSTPO5379-like"/>
    <property type="match status" value="1"/>
</dbReference>
<accession>A0AA40HYN2</accession>
<dbReference type="InterPro" id="IPR038021">
    <property type="entry name" value="Putative_hydro-lyase"/>
</dbReference>
<feature type="domain" description="D-glutamate cyclase-like C-terminal" evidence="3">
    <location>
        <begin position="464"/>
        <end position="643"/>
    </location>
</feature>
<dbReference type="Gene3D" id="3.90.1640.20">
    <property type="entry name" value="TON_0340"/>
    <property type="match status" value="2"/>
</dbReference>
<dbReference type="SUPFAM" id="SSF160920">
    <property type="entry name" value="PSTPO5379-like"/>
    <property type="match status" value="2"/>
</dbReference>
<reference evidence="4" key="1">
    <citation type="submission" date="2023-06" db="EMBL/GenBank/DDBJ databases">
        <title>Reference genome for the Northern bat (Eptesicus nilssonii), a most northern bat species.</title>
        <authorList>
            <person name="Laine V.N."/>
            <person name="Pulliainen A.T."/>
            <person name="Lilley T.M."/>
        </authorList>
    </citation>
    <scope>NUCLEOTIDE SEQUENCE</scope>
    <source>
        <strain evidence="4">BLF_Eptnil</strain>
        <tissue evidence="4">Kidney</tissue>
    </source>
</reference>
<name>A0AA40HYN2_CNENI</name>
<dbReference type="Pfam" id="PF07286">
    <property type="entry name" value="D-Glu_cyclase"/>
    <property type="match status" value="2"/>
</dbReference>
<dbReference type="Pfam" id="PF14336">
    <property type="entry name" value="GLUCM-like_C"/>
    <property type="match status" value="2"/>
</dbReference>
<evidence type="ECO:0000313" key="5">
    <source>
        <dbReference type="Proteomes" id="UP001177744"/>
    </source>
</evidence>
<sequence>MPMRVSDEVVPSREEIEWRKPKLCPVLCWRVPWPVALCVVTAASEQEVSSVTFVAAKDLTLCDSLKDGPMTFTMTFTLHPKSCPLAAIRSLILQKKPNIRNMSSTIGGPRPASVVVLHRALAPAFETFCRANRGPLPLLGRREPGTWASPALGAVSGTRMDRPQFRKYEFGACTGSLASLEEFSEQLKDMVTFFLDCSSPLEGAWEKAGLPSRDPPGHGQRVHTRYVRISLYADHKFKTILTTVPCTTIAGFCCPLVVTMRPVPKDTLERLVQASCSLMGEQGQPVHIGDPGVGLMYPSRLRQSHQALETPVPPNGPEVSKHPELPRPIPFLLPPVSSTIDSNPVTRVPRGERAMHVSTSSPLMSCWESEIFPDLTRGSGAVSAGEVPVFWPSQLTSLEAVSGYQTPLAFTSAPGSTVMTDLKDLEAPAGCLTPEGIPEVHLISQDPLHYSITSASAVQKIRELETVIAVDPGNRGIGHLLRKDELLRASLSLSHAHSVLLTTGFPTHFNHEPPEETDGPPGAIALAAFLQALGKGVSMVVDHRAWSLFEKLVEEAVEQGVLKTPLPILTYQGGSAGAAQAFLCDERDPKSPRFDHLVAIERAGRAADGNYYNARKMNIKHLVDPIDDLFLVAQKIPGIASTGADGIEQLLAVVPEELTNEEVLELEQECITEEAERKESAGVGDGGNELGMGKVKEAVKSHIRNGDVIACNVEADFAVIAGVSNWGGYALACALYILNSCEVHGRYLRKATGPCHAPGEQHWTKALPSVAKEESMLSILVQHRVRSGVSGRVGMEVDGLPFHGTHAQMIQKLLGVTTGRK</sequence>
<evidence type="ECO:0000256" key="2">
    <source>
        <dbReference type="ARBA" id="ARBA00023239"/>
    </source>
</evidence>
<organism evidence="4 5">
    <name type="scientific">Cnephaeus nilssonii</name>
    <name type="common">Northern bat</name>
    <name type="synonym">Eptesicus nilssonii</name>
    <dbReference type="NCBI Taxonomy" id="3371016"/>
    <lineage>
        <taxon>Eukaryota</taxon>
        <taxon>Metazoa</taxon>
        <taxon>Chordata</taxon>
        <taxon>Craniata</taxon>
        <taxon>Vertebrata</taxon>
        <taxon>Euteleostomi</taxon>
        <taxon>Mammalia</taxon>
        <taxon>Eutheria</taxon>
        <taxon>Laurasiatheria</taxon>
        <taxon>Chiroptera</taxon>
        <taxon>Yangochiroptera</taxon>
        <taxon>Vespertilionidae</taxon>
        <taxon>Cnephaeus</taxon>
    </lineage>
</organism>
<dbReference type="GO" id="GO:0006536">
    <property type="term" value="P:glutamate metabolic process"/>
    <property type="evidence" value="ECO:0007669"/>
    <property type="project" value="TreeGrafter"/>
</dbReference>
<feature type="domain" description="D-glutamate cyclase-like C-terminal" evidence="3">
    <location>
        <begin position="677"/>
        <end position="813"/>
    </location>
</feature>
<dbReference type="Proteomes" id="UP001177744">
    <property type="component" value="Unassembled WGS sequence"/>
</dbReference>
<proteinExistence type="inferred from homology"/>
<dbReference type="InterPro" id="IPR025504">
    <property type="entry name" value="GLUCM_C"/>
</dbReference>
<evidence type="ECO:0000313" key="4">
    <source>
        <dbReference type="EMBL" id="KAK1339426.1"/>
    </source>
</evidence>
<keyword evidence="5" id="KW-1185">Reference proteome</keyword>
<dbReference type="AlphaFoldDB" id="A0AA40HYN2"/>
<dbReference type="GO" id="GO:0047820">
    <property type="term" value="F:D-glutamate cyclase activity"/>
    <property type="evidence" value="ECO:0007669"/>
    <property type="project" value="TreeGrafter"/>
</dbReference>
<protein>
    <recommendedName>
        <fullName evidence="3">D-glutamate cyclase-like C-terminal domain-containing protein</fullName>
    </recommendedName>
</protein>
<evidence type="ECO:0000256" key="1">
    <source>
        <dbReference type="ARBA" id="ARBA00007896"/>
    </source>
</evidence>
<dbReference type="PANTHER" id="PTHR32022">
    <property type="entry name" value="D-GLUTAMATE CYCLASE, MITOCHONDRIAL"/>
    <property type="match status" value="1"/>
</dbReference>
<keyword evidence="2" id="KW-0456">Lyase</keyword>
<dbReference type="FunFam" id="3.40.1640.10:FF:000001">
    <property type="entry name" value="D-glutamate cyclase, mitochondrial"/>
    <property type="match status" value="1"/>
</dbReference>
<dbReference type="PANTHER" id="PTHR32022:SF10">
    <property type="entry name" value="D-GLUTAMATE CYCLASE, MITOCHONDRIAL"/>
    <property type="match status" value="1"/>
</dbReference>
<comment type="similarity">
    <text evidence="1">Belongs to the D-glutamate cyclase family.</text>
</comment>